<dbReference type="STRING" id="4829.A0A163MVS5"/>
<dbReference type="AlphaFoldDB" id="A0A163MVS5"/>
<dbReference type="InterPro" id="IPR027032">
    <property type="entry name" value="Twinkle-like"/>
</dbReference>
<reference evidence="3" key="1">
    <citation type="submission" date="2016-04" db="EMBL/GenBank/DDBJ databases">
        <authorList>
            <person name="Evans L.H."/>
            <person name="Alamgir A."/>
            <person name="Owens N."/>
            <person name="Weber N.D."/>
            <person name="Virtaneva K."/>
            <person name="Barbian K."/>
            <person name="Babar A."/>
            <person name="Rosenke K."/>
        </authorList>
    </citation>
    <scope>NUCLEOTIDE SEQUENCE [LARGE SCALE GENOMIC DNA]</scope>
    <source>
        <strain evidence="3">CBS 101.48</strain>
    </source>
</reference>
<dbReference type="PANTHER" id="PTHR12873:SF0">
    <property type="entry name" value="TWINKLE MTDNA HELICASE"/>
    <property type="match status" value="1"/>
</dbReference>
<dbReference type="Pfam" id="PF13481">
    <property type="entry name" value="AAA_25"/>
    <property type="match status" value="1"/>
</dbReference>
<dbReference type="GO" id="GO:0003697">
    <property type="term" value="F:single-stranded DNA binding"/>
    <property type="evidence" value="ECO:0007669"/>
    <property type="project" value="InterPro"/>
</dbReference>
<dbReference type="InParanoid" id="A0A163MVS5"/>
<dbReference type="Gene3D" id="3.40.50.300">
    <property type="entry name" value="P-loop containing nucleotide triphosphate hydrolases"/>
    <property type="match status" value="1"/>
</dbReference>
<accession>A0A163MVS5</accession>
<feature type="region of interest" description="Disordered" evidence="1">
    <location>
        <begin position="369"/>
        <end position="401"/>
    </location>
</feature>
<dbReference type="GO" id="GO:0043139">
    <property type="term" value="F:5'-3' DNA helicase activity"/>
    <property type="evidence" value="ECO:0007669"/>
    <property type="project" value="InterPro"/>
</dbReference>
<dbReference type="InterPro" id="IPR027417">
    <property type="entry name" value="P-loop_NTPase"/>
</dbReference>
<keyword evidence="4" id="KW-1185">Reference proteome</keyword>
<dbReference type="OrthoDB" id="275278at2759"/>
<protein>
    <recommendedName>
        <fullName evidence="2">SF4 helicase domain-containing protein</fullName>
    </recommendedName>
</protein>
<gene>
    <name evidence="3" type="primary">ABSGL_14915.1 scaffold 15133</name>
</gene>
<dbReference type="PROSITE" id="PS51199">
    <property type="entry name" value="SF4_HELICASE"/>
    <property type="match status" value="1"/>
</dbReference>
<proteinExistence type="predicted"/>
<dbReference type="CDD" id="cd01122">
    <property type="entry name" value="Twinkle_C"/>
    <property type="match status" value="1"/>
</dbReference>
<evidence type="ECO:0000256" key="1">
    <source>
        <dbReference type="SAM" id="MobiDB-lite"/>
    </source>
</evidence>
<sequence length="401" mass="45334">MQLIGRTLRYQHRLLSRPVFCNRLPGPTYHRFHTTHLPQSAAVTDSPGPDSDFHGLSSDSIDSIQDMFAYDDSFDSSPPSVDDHTDVTISTRPQRTTDIGNVLGFADLRDQVYKEILDPESSRGVLSKDLPALNRIMKGHRLGELTIVTGPTGGGKTTVMSQLSLDYCKSGVPTLWGSFEILNQRLAKKMLYQYAEKDLSTCPEELPKWADKFQELPLYFLKFFSSTAIGTVLDACKQAVDRYGVQHIILDNLQFMLSQQGSSSVDKWELQDRAIHELRSFATIQNVHISLVVHPRKDPGDQMDINSIFGSAKITQEADNVMILQKEGLRGMQYIDIKKNRYDGTTGIVPYIFNRDTLKIRACTEDDMEKLPRESSSYGSQRSNGNQSSYKRIPHKPFNRF</sequence>
<name>A0A163MVS5_ABSGL</name>
<organism evidence="3">
    <name type="scientific">Absidia glauca</name>
    <name type="common">Pin mould</name>
    <dbReference type="NCBI Taxonomy" id="4829"/>
    <lineage>
        <taxon>Eukaryota</taxon>
        <taxon>Fungi</taxon>
        <taxon>Fungi incertae sedis</taxon>
        <taxon>Mucoromycota</taxon>
        <taxon>Mucoromycotina</taxon>
        <taxon>Mucoromycetes</taxon>
        <taxon>Mucorales</taxon>
        <taxon>Cunninghamellaceae</taxon>
        <taxon>Absidia</taxon>
    </lineage>
</organism>
<dbReference type="EMBL" id="LT554999">
    <property type="protein sequence ID" value="SAM09241.1"/>
    <property type="molecule type" value="Genomic_DNA"/>
</dbReference>
<dbReference type="GO" id="GO:0005524">
    <property type="term" value="F:ATP binding"/>
    <property type="evidence" value="ECO:0007669"/>
    <property type="project" value="InterPro"/>
</dbReference>
<dbReference type="Proteomes" id="UP000078561">
    <property type="component" value="Unassembled WGS sequence"/>
</dbReference>
<feature type="domain" description="SF4 helicase" evidence="2">
    <location>
        <begin position="119"/>
        <end position="367"/>
    </location>
</feature>
<feature type="compositionally biased region" description="Polar residues" evidence="1">
    <location>
        <begin position="374"/>
        <end position="390"/>
    </location>
</feature>
<dbReference type="GO" id="GO:0006260">
    <property type="term" value="P:DNA replication"/>
    <property type="evidence" value="ECO:0007669"/>
    <property type="project" value="InterPro"/>
</dbReference>
<dbReference type="InterPro" id="IPR007694">
    <property type="entry name" value="DNA_helicase_DnaB-like_C"/>
</dbReference>
<dbReference type="SUPFAM" id="SSF52540">
    <property type="entry name" value="P-loop containing nucleoside triphosphate hydrolases"/>
    <property type="match status" value="1"/>
</dbReference>
<evidence type="ECO:0000313" key="4">
    <source>
        <dbReference type="Proteomes" id="UP000078561"/>
    </source>
</evidence>
<evidence type="ECO:0000259" key="2">
    <source>
        <dbReference type="PROSITE" id="PS51199"/>
    </source>
</evidence>
<feature type="compositionally biased region" description="Basic residues" evidence="1">
    <location>
        <begin position="392"/>
        <end position="401"/>
    </location>
</feature>
<evidence type="ECO:0000313" key="3">
    <source>
        <dbReference type="EMBL" id="SAM09241.1"/>
    </source>
</evidence>
<dbReference type="PANTHER" id="PTHR12873">
    <property type="entry name" value="T7-LIKE MITOCHONDRIAL DNA HELICASE"/>
    <property type="match status" value="1"/>
</dbReference>